<dbReference type="EMBL" id="AKHW03000487">
    <property type="protein sequence ID" value="KYO46832.1"/>
    <property type="molecule type" value="Genomic_DNA"/>
</dbReference>
<protein>
    <submittedName>
        <fullName evidence="2">Uncharacterized protein</fullName>
    </submittedName>
</protein>
<feature type="compositionally biased region" description="Low complexity" evidence="1">
    <location>
        <begin position="48"/>
        <end position="77"/>
    </location>
</feature>
<feature type="compositionally biased region" description="Basic and acidic residues" evidence="1">
    <location>
        <begin position="1"/>
        <end position="14"/>
    </location>
</feature>
<organism evidence="2 3">
    <name type="scientific">Alligator mississippiensis</name>
    <name type="common">American alligator</name>
    <dbReference type="NCBI Taxonomy" id="8496"/>
    <lineage>
        <taxon>Eukaryota</taxon>
        <taxon>Metazoa</taxon>
        <taxon>Chordata</taxon>
        <taxon>Craniata</taxon>
        <taxon>Vertebrata</taxon>
        <taxon>Euteleostomi</taxon>
        <taxon>Archelosauria</taxon>
        <taxon>Archosauria</taxon>
        <taxon>Crocodylia</taxon>
        <taxon>Alligatoridae</taxon>
        <taxon>Alligatorinae</taxon>
        <taxon>Alligator</taxon>
    </lineage>
</organism>
<gene>
    <name evidence="2" type="ORF">Y1Q_0014430</name>
</gene>
<sequence>MRDRSTPRGRRELPARSLFRPIGKQLSARAASPGSPALSAVPRPWGPGPARRSPAAAAPTPTATGSARTRRAATATREASRRSEQIQLVVECASSSCQESISVHLMKDDVCDTVSQIHSLRGSLEIA</sequence>
<evidence type="ECO:0000313" key="3">
    <source>
        <dbReference type="Proteomes" id="UP000050525"/>
    </source>
</evidence>
<accession>A0A151PCQ5</accession>
<dbReference type="Proteomes" id="UP000050525">
    <property type="component" value="Unassembled WGS sequence"/>
</dbReference>
<comment type="caution">
    <text evidence="2">The sequence shown here is derived from an EMBL/GenBank/DDBJ whole genome shotgun (WGS) entry which is preliminary data.</text>
</comment>
<feature type="region of interest" description="Disordered" evidence="1">
    <location>
        <begin position="1"/>
        <end position="84"/>
    </location>
</feature>
<evidence type="ECO:0000256" key="1">
    <source>
        <dbReference type="SAM" id="MobiDB-lite"/>
    </source>
</evidence>
<evidence type="ECO:0000313" key="2">
    <source>
        <dbReference type="EMBL" id="KYO46832.1"/>
    </source>
</evidence>
<reference evidence="2 3" key="1">
    <citation type="journal article" date="2012" name="Genome Biol.">
        <title>Sequencing three crocodilian genomes to illuminate the evolution of archosaurs and amniotes.</title>
        <authorList>
            <person name="St John J.A."/>
            <person name="Braun E.L."/>
            <person name="Isberg S.R."/>
            <person name="Miles L.G."/>
            <person name="Chong A.Y."/>
            <person name="Gongora J."/>
            <person name="Dalzell P."/>
            <person name="Moran C."/>
            <person name="Bed'hom B."/>
            <person name="Abzhanov A."/>
            <person name="Burgess S.C."/>
            <person name="Cooksey A.M."/>
            <person name="Castoe T.A."/>
            <person name="Crawford N.G."/>
            <person name="Densmore L.D."/>
            <person name="Drew J.C."/>
            <person name="Edwards S.V."/>
            <person name="Faircloth B.C."/>
            <person name="Fujita M.K."/>
            <person name="Greenwold M.J."/>
            <person name="Hoffmann F.G."/>
            <person name="Howard J.M."/>
            <person name="Iguchi T."/>
            <person name="Janes D.E."/>
            <person name="Khan S.Y."/>
            <person name="Kohno S."/>
            <person name="de Koning A.J."/>
            <person name="Lance S.L."/>
            <person name="McCarthy F.M."/>
            <person name="McCormack J.E."/>
            <person name="Merchant M.E."/>
            <person name="Peterson D.G."/>
            <person name="Pollock D.D."/>
            <person name="Pourmand N."/>
            <person name="Raney B.J."/>
            <person name="Roessler K.A."/>
            <person name="Sanford J.R."/>
            <person name="Sawyer R.H."/>
            <person name="Schmidt C.J."/>
            <person name="Triplett E.W."/>
            <person name="Tuberville T.D."/>
            <person name="Venegas-Anaya M."/>
            <person name="Howard J.T."/>
            <person name="Jarvis E.D."/>
            <person name="Guillette L.J.Jr."/>
            <person name="Glenn T.C."/>
            <person name="Green R.E."/>
            <person name="Ray D.A."/>
        </authorList>
    </citation>
    <scope>NUCLEOTIDE SEQUENCE [LARGE SCALE GENOMIC DNA]</scope>
    <source>
        <strain evidence="2">KSC_2009_1</strain>
    </source>
</reference>
<proteinExistence type="predicted"/>
<name>A0A151PCQ5_ALLMI</name>
<dbReference type="AlphaFoldDB" id="A0A151PCQ5"/>
<keyword evidence="3" id="KW-1185">Reference proteome</keyword>